<evidence type="ECO:0000313" key="1">
    <source>
        <dbReference type="EMBL" id="GGE59009.1"/>
    </source>
</evidence>
<gene>
    <name evidence="1" type="ORF">GCM10007140_06680</name>
</gene>
<protein>
    <recommendedName>
        <fullName evidence="3">Nitroreductase domain-containing protein</fullName>
    </recommendedName>
</protein>
<dbReference type="AlphaFoldDB" id="A0A917AKZ5"/>
<dbReference type="RefSeq" id="WP_188387011.1">
    <property type="nucleotide sequence ID" value="NZ_BMFK01000001.1"/>
</dbReference>
<proteinExistence type="predicted"/>
<reference evidence="1" key="2">
    <citation type="submission" date="2020-09" db="EMBL/GenBank/DDBJ databases">
        <authorList>
            <person name="Sun Q."/>
            <person name="Zhou Y."/>
        </authorList>
    </citation>
    <scope>NUCLEOTIDE SEQUENCE</scope>
    <source>
        <strain evidence="1">CGMCC 1.12698</strain>
    </source>
</reference>
<evidence type="ECO:0000313" key="2">
    <source>
        <dbReference type="Proteomes" id="UP000605259"/>
    </source>
</evidence>
<dbReference type="Proteomes" id="UP000605259">
    <property type="component" value="Unassembled WGS sequence"/>
</dbReference>
<evidence type="ECO:0008006" key="3">
    <source>
        <dbReference type="Google" id="ProtNLM"/>
    </source>
</evidence>
<sequence length="355" mass="42209">MYYLRDFMGELSRNYEYPMIKQELPYFLSTYSKVKEIETGGELSQYERLILSLNDYVRVEQYTHYKVHKGYPSPRSIYPLKLFLVTYDENHVSKNDRNGQYEFYRNNCLDVSIGDIIIGFEDSYPQHYEYIKKSLLLLEMGHLLYNILFIAKEYGKRYTYRVLPNLGILLHAEDNTDNEYDEKNIEAFLQSCQERNSGPYLYPLTPFKNERAASAEIDEKMVYDLIFNFFSISEIRQAVSIQFYHNNGEGIYRKEDGHEDIHYRQLNELYPYINFYGTSHFVIISLNHDVFRQGDSTPYLLMVGMIAQHICLRYSSKERYCRPIKSFRIEEVEKVFSMNGTNQTPYYCLIAGDIE</sequence>
<reference evidence="1" key="1">
    <citation type="journal article" date="2014" name="Int. J. Syst. Evol. Microbiol.">
        <title>Complete genome sequence of Corynebacterium casei LMG S-19264T (=DSM 44701T), isolated from a smear-ripened cheese.</title>
        <authorList>
            <consortium name="US DOE Joint Genome Institute (JGI-PGF)"/>
            <person name="Walter F."/>
            <person name="Albersmeier A."/>
            <person name="Kalinowski J."/>
            <person name="Ruckert C."/>
        </authorList>
    </citation>
    <scope>NUCLEOTIDE SEQUENCE</scope>
    <source>
        <strain evidence="1">CGMCC 1.12698</strain>
    </source>
</reference>
<dbReference type="EMBL" id="BMFK01000001">
    <property type="protein sequence ID" value="GGE59009.1"/>
    <property type="molecule type" value="Genomic_DNA"/>
</dbReference>
<organism evidence="1 2">
    <name type="scientific">Priestia taiwanensis</name>
    <dbReference type="NCBI Taxonomy" id="1347902"/>
    <lineage>
        <taxon>Bacteria</taxon>
        <taxon>Bacillati</taxon>
        <taxon>Bacillota</taxon>
        <taxon>Bacilli</taxon>
        <taxon>Bacillales</taxon>
        <taxon>Bacillaceae</taxon>
        <taxon>Priestia</taxon>
    </lineage>
</organism>
<keyword evidence="2" id="KW-1185">Reference proteome</keyword>
<name>A0A917AKZ5_9BACI</name>
<comment type="caution">
    <text evidence="1">The sequence shown here is derived from an EMBL/GenBank/DDBJ whole genome shotgun (WGS) entry which is preliminary data.</text>
</comment>
<accession>A0A917AKZ5</accession>